<dbReference type="AlphaFoldDB" id="A0AAD4YH48"/>
<proteinExistence type="predicted"/>
<name>A0AAD4YH48_PRUDU</name>
<organism evidence="1 2">
    <name type="scientific">Prunus dulcis</name>
    <name type="common">Almond</name>
    <name type="synonym">Amygdalus dulcis</name>
    <dbReference type="NCBI Taxonomy" id="3755"/>
    <lineage>
        <taxon>Eukaryota</taxon>
        <taxon>Viridiplantae</taxon>
        <taxon>Streptophyta</taxon>
        <taxon>Embryophyta</taxon>
        <taxon>Tracheophyta</taxon>
        <taxon>Spermatophyta</taxon>
        <taxon>Magnoliopsida</taxon>
        <taxon>eudicotyledons</taxon>
        <taxon>Gunneridae</taxon>
        <taxon>Pentapetalae</taxon>
        <taxon>rosids</taxon>
        <taxon>fabids</taxon>
        <taxon>Rosales</taxon>
        <taxon>Rosaceae</taxon>
        <taxon>Amygdaloideae</taxon>
        <taxon>Amygdaleae</taxon>
        <taxon>Prunus</taxon>
    </lineage>
</organism>
<accession>A0AAD4YH48</accession>
<sequence length="92" mass="10759">MSIPSSLQLELMWDEEIENYEMIKADRKPFLPSANSIDTKFYNEDIAPLTVPELIKNGHSSVVMARKFLQQGLTFSYEEWERPQISFAQHHD</sequence>
<dbReference type="EMBL" id="JAJFAZ020000050">
    <property type="protein sequence ID" value="KAI5311272.1"/>
    <property type="molecule type" value="Genomic_DNA"/>
</dbReference>
<evidence type="ECO:0000313" key="1">
    <source>
        <dbReference type="EMBL" id="KAI5311272.1"/>
    </source>
</evidence>
<evidence type="ECO:0000313" key="2">
    <source>
        <dbReference type="Proteomes" id="UP001054821"/>
    </source>
</evidence>
<protein>
    <submittedName>
        <fullName evidence="1">Uncharacterized protein</fullName>
    </submittedName>
</protein>
<comment type="caution">
    <text evidence="1">The sequence shown here is derived from an EMBL/GenBank/DDBJ whole genome shotgun (WGS) entry which is preliminary data.</text>
</comment>
<gene>
    <name evidence="1" type="ORF">L3X38_000111</name>
</gene>
<dbReference type="Proteomes" id="UP001054821">
    <property type="component" value="Unassembled WGS sequence"/>
</dbReference>
<keyword evidence="2" id="KW-1185">Reference proteome</keyword>
<reference evidence="1 2" key="1">
    <citation type="journal article" date="2022" name="G3 (Bethesda)">
        <title>Whole-genome sequence and methylome profiling of the almond [Prunus dulcis (Mill.) D.A. Webb] cultivar 'Nonpareil'.</title>
        <authorList>
            <person name="D'Amico-Willman K.M."/>
            <person name="Ouma W.Z."/>
            <person name="Meulia T."/>
            <person name="Sideli G.M."/>
            <person name="Gradziel T.M."/>
            <person name="Fresnedo-Ramirez J."/>
        </authorList>
    </citation>
    <scope>NUCLEOTIDE SEQUENCE [LARGE SCALE GENOMIC DNA]</scope>
    <source>
        <strain evidence="1">Clone GOH B32 T37-40</strain>
    </source>
</reference>